<dbReference type="PANTHER" id="PTHR11254:SF440">
    <property type="entry name" value="E3 UBIQUITIN-PROTEIN LIGASE NEDD-4"/>
    <property type="match status" value="1"/>
</dbReference>
<comment type="caution">
    <text evidence="10">The sequence shown here is derived from an EMBL/GenBank/DDBJ whole genome shotgun (WGS) entry which is preliminary data.</text>
</comment>
<dbReference type="GO" id="GO:0005737">
    <property type="term" value="C:cytoplasm"/>
    <property type="evidence" value="ECO:0007669"/>
    <property type="project" value="TreeGrafter"/>
</dbReference>
<keyword evidence="4" id="KW-0808">Transferase</keyword>
<dbReference type="Pfam" id="PF00632">
    <property type="entry name" value="HECT"/>
    <property type="match status" value="1"/>
</dbReference>
<accession>A0AAE0RTY7</accession>
<evidence type="ECO:0000256" key="4">
    <source>
        <dbReference type="ARBA" id="ARBA00022679"/>
    </source>
</evidence>
<dbReference type="PROSITE" id="PS50237">
    <property type="entry name" value="HECT"/>
    <property type="match status" value="1"/>
</dbReference>
<comment type="catalytic activity">
    <reaction evidence="1">
        <text>S-ubiquitinyl-[E2 ubiquitin-conjugating enzyme]-L-cysteine + [acceptor protein]-L-lysine = [E2 ubiquitin-conjugating enzyme]-L-cysteine + N(6)-ubiquitinyl-[acceptor protein]-L-lysine.</text>
        <dbReference type="EC" id="2.3.2.26"/>
    </reaction>
</comment>
<keyword evidence="5 6" id="KW-0833">Ubl conjugation pathway</keyword>
<evidence type="ECO:0000313" key="10">
    <source>
        <dbReference type="EMBL" id="KAK3579566.1"/>
    </source>
</evidence>
<dbReference type="GO" id="GO:0006511">
    <property type="term" value="P:ubiquitin-dependent protein catabolic process"/>
    <property type="evidence" value="ECO:0007669"/>
    <property type="project" value="TreeGrafter"/>
</dbReference>
<protein>
    <recommendedName>
        <fullName evidence="3">HECT-type E3 ubiquitin transferase</fullName>
        <ecNumber evidence="3">2.3.2.26</ecNumber>
    </recommendedName>
</protein>
<name>A0AAE0RTY7_9BIVA</name>
<evidence type="ECO:0000256" key="1">
    <source>
        <dbReference type="ARBA" id="ARBA00000885"/>
    </source>
</evidence>
<evidence type="ECO:0000313" key="11">
    <source>
        <dbReference type="Proteomes" id="UP001195483"/>
    </source>
</evidence>
<keyword evidence="11" id="KW-1185">Reference proteome</keyword>
<dbReference type="GO" id="GO:0061630">
    <property type="term" value="F:ubiquitin protein ligase activity"/>
    <property type="evidence" value="ECO:0007669"/>
    <property type="project" value="UniProtKB-EC"/>
</dbReference>
<comment type="pathway">
    <text evidence="2">Protein modification; protein ubiquitination.</text>
</comment>
<reference evidence="10" key="3">
    <citation type="submission" date="2023-05" db="EMBL/GenBank/DDBJ databases">
        <authorList>
            <person name="Smith C.H."/>
        </authorList>
    </citation>
    <scope>NUCLEOTIDE SEQUENCE</scope>
    <source>
        <strain evidence="10">CHS0354</strain>
        <tissue evidence="10">Mantle</tissue>
    </source>
</reference>
<feature type="coiled-coil region" evidence="7">
    <location>
        <begin position="206"/>
        <end position="233"/>
    </location>
</feature>
<reference evidence="10" key="1">
    <citation type="journal article" date="2021" name="Genome Biol. Evol.">
        <title>A High-Quality Reference Genome for a Parasitic Bivalve with Doubly Uniparental Inheritance (Bivalvia: Unionida).</title>
        <authorList>
            <person name="Smith C.H."/>
        </authorList>
    </citation>
    <scope>NUCLEOTIDE SEQUENCE</scope>
    <source>
        <strain evidence="10">CHS0354</strain>
    </source>
</reference>
<feature type="domain" description="HECT" evidence="9">
    <location>
        <begin position="253"/>
        <end position="546"/>
    </location>
</feature>
<evidence type="ECO:0000256" key="6">
    <source>
        <dbReference type="PROSITE-ProRule" id="PRU00104"/>
    </source>
</evidence>
<dbReference type="EC" id="2.3.2.26" evidence="3"/>
<keyword evidence="7" id="KW-0175">Coiled coil</keyword>
<feature type="region of interest" description="Disordered" evidence="8">
    <location>
        <begin position="101"/>
        <end position="122"/>
    </location>
</feature>
<evidence type="ECO:0000256" key="2">
    <source>
        <dbReference type="ARBA" id="ARBA00004906"/>
    </source>
</evidence>
<dbReference type="Proteomes" id="UP001195483">
    <property type="component" value="Unassembled WGS sequence"/>
</dbReference>
<dbReference type="InterPro" id="IPR000569">
    <property type="entry name" value="HECT_dom"/>
</dbReference>
<dbReference type="InterPro" id="IPR050409">
    <property type="entry name" value="E3_ubiq-protein_ligase"/>
</dbReference>
<proteinExistence type="predicted"/>
<organism evidence="10 11">
    <name type="scientific">Potamilus streckersoni</name>
    <dbReference type="NCBI Taxonomy" id="2493646"/>
    <lineage>
        <taxon>Eukaryota</taxon>
        <taxon>Metazoa</taxon>
        <taxon>Spiralia</taxon>
        <taxon>Lophotrochozoa</taxon>
        <taxon>Mollusca</taxon>
        <taxon>Bivalvia</taxon>
        <taxon>Autobranchia</taxon>
        <taxon>Heteroconchia</taxon>
        <taxon>Palaeoheterodonta</taxon>
        <taxon>Unionida</taxon>
        <taxon>Unionoidea</taxon>
        <taxon>Unionidae</taxon>
        <taxon>Ambleminae</taxon>
        <taxon>Lampsilini</taxon>
        <taxon>Potamilus</taxon>
    </lineage>
</organism>
<evidence type="ECO:0000256" key="5">
    <source>
        <dbReference type="ARBA" id="ARBA00022786"/>
    </source>
</evidence>
<dbReference type="PANTHER" id="PTHR11254">
    <property type="entry name" value="HECT DOMAIN UBIQUITIN-PROTEIN LIGASE"/>
    <property type="match status" value="1"/>
</dbReference>
<reference evidence="10" key="2">
    <citation type="journal article" date="2021" name="Genome Biol. Evol.">
        <title>Developing a high-quality reference genome for a parasitic bivalve with doubly uniparental inheritance (Bivalvia: Unionida).</title>
        <authorList>
            <person name="Smith C.H."/>
        </authorList>
    </citation>
    <scope>NUCLEOTIDE SEQUENCE</scope>
    <source>
        <strain evidence="10">CHS0354</strain>
        <tissue evidence="10">Mantle</tissue>
    </source>
</reference>
<dbReference type="InterPro" id="IPR035983">
    <property type="entry name" value="Hect_E3_ubiquitin_ligase"/>
</dbReference>
<feature type="active site" description="Glycyl thioester intermediate" evidence="6">
    <location>
        <position position="539"/>
    </location>
</feature>
<evidence type="ECO:0000256" key="8">
    <source>
        <dbReference type="SAM" id="MobiDB-lite"/>
    </source>
</evidence>
<dbReference type="Gene3D" id="3.30.2410.10">
    <property type="entry name" value="Hect, E3 ligase catalytic domain"/>
    <property type="match status" value="1"/>
</dbReference>
<dbReference type="AlphaFoldDB" id="A0AAE0RTY7"/>
<dbReference type="GO" id="GO:0016567">
    <property type="term" value="P:protein ubiquitination"/>
    <property type="evidence" value="ECO:0007669"/>
    <property type="project" value="TreeGrafter"/>
</dbReference>
<dbReference type="SMART" id="SM00119">
    <property type="entry name" value="HECTc"/>
    <property type="match status" value="1"/>
</dbReference>
<dbReference type="EMBL" id="JAEAOA010001505">
    <property type="protein sequence ID" value="KAK3579566.1"/>
    <property type="molecule type" value="Genomic_DNA"/>
</dbReference>
<gene>
    <name evidence="10" type="ORF">CHS0354_025235</name>
</gene>
<evidence type="ECO:0000259" key="9">
    <source>
        <dbReference type="PROSITE" id="PS50237"/>
    </source>
</evidence>
<sequence>MEDCLKKNVELLLKKSRDLIQNFLDSDKERLHLLWGLAECGVSPEEIAHNLGDSVQTVRILLKAEKFRRSLENVSDVVITDIVSSSFEIVKEIQSIKNEKLTETDSKAKASGKSEQHSEPEIDLDQRKFFRELGLPVTDLARLLDISETDTAALLGACTLSDQMSESEFQTSESNIPQTTEAMEPLEWPTGVTAQPQNPQPEECAVKELCSDYKELRQAISDLKHSLNQKREKITIIDRSNIVNEVVDLYDKHPSIAMHELRVMFEGEEGLDYGGVTKDMLASFWTAASCHYFHGEDTLVPHVNLDQIRKGETNLKVIGRILSHTVALTGTLPFNISAVCLISAFHGGNSWMSEMDLLLEEYLMFVNSEEKLLMEKAQTNFASLTDNEKDYLMRVFETHGHRCLPTQANIKDKLADIAVKILIHEPARHLQQIKEGMPEIHIQVFWSRLSKEALRKLAEKLRPTPERTASILFPTRQLSDKESEVYTYLVHFVESLDKKSLRIFLQFVTGYTRLPKDGIKINFNPELKGAFRRPIAHTCSNQLDLPVEYKDLDEFMTEMTSLLDNPLAMNMYLE</sequence>
<evidence type="ECO:0000256" key="7">
    <source>
        <dbReference type="SAM" id="Coils"/>
    </source>
</evidence>
<evidence type="ECO:0000256" key="3">
    <source>
        <dbReference type="ARBA" id="ARBA00012485"/>
    </source>
</evidence>
<dbReference type="SUPFAM" id="SSF56204">
    <property type="entry name" value="Hect, E3 ligase catalytic domain"/>
    <property type="match status" value="1"/>
</dbReference>
<dbReference type="Gene3D" id="3.90.1750.10">
    <property type="entry name" value="Hect, E3 ligase catalytic domains"/>
    <property type="match status" value="1"/>
</dbReference>